<reference evidence="2 3" key="1">
    <citation type="submission" date="2019-04" db="EMBL/GenBank/DDBJ databases">
        <title>Herbidospora sp. NEAU-GS14.nov., a novel actinomycete isolated from soil.</title>
        <authorList>
            <person name="Han L."/>
        </authorList>
    </citation>
    <scope>NUCLEOTIDE SEQUENCE [LARGE SCALE GENOMIC DNA]</scope>
    <source>
        <strain evidence="2 3">NEAU-GS14</strain>
    </source>
</reference>
<dbReference type="RefSeq" id="WP_137250704.1">
    <property type="nucleotide sequence ID" value="NZ_SZQA01000038.1"/>
</dbReference>
<comment type="caution">
    <text evidence="2">The sequence shown here is derived from an EMBL/GenBank/DDBJ whole genome shotgun (WGS) entry which is preliminary data.</text>
</comment>
<dbReference type="Proteomes" id="UP000308705">
    <property type="component" value="Unassembled WGS sequence"/>
</dbReference>
<evidence type="ECO:0000313" key="2">
    <source>
        <dbReference type="EMBL" id="TKK84057.1"/>
    </source>
</evidence>
<proteinExistence type="predicted"/>
<organism evidence="2 3">
    <name type="scientific">Herbidospora galbida</name>
    <dbReference type="NCBI Taxonomy" id="2575442"/>
    <lineage>
        <taxon>Bacteria</taxon>
        <taxon>Bacillati</taxon>
        <taxon>Actinomycetota</taxon>
        <taxon>Actinomycetes</taxon>
        <taxon>Streptosporangiales</taxon>
        <taxon>Streptosporangiaceae</taxon>
        <taxon>Herbidospora</taxon>
    </lineage>
</organism>
<dbReference type="OrthoDB" id="3540614at2"/>
<feature type="signal peptide" evidence="1">
    <location>
        <begin position="1"/>
        <end position="17"/>
    </location>
</feature>
<keyword evidence="3" id="KW-1185">Reference proteome</keyword>
<gene>
    <name evidence="2" type="ORF">FDA94_31520</name>
</gene>
<evidence type="ECO:0008006" key="4">
    <source>
        <dbReference type="Google" id="ProtNLM"/>
    </source>
</evidence>
<evidence type="ECO:0000313" key="3">
    <source>
        <dbReference type="Proteomes" id="UP000308705"/>
    </source>
</evidence>
<evidence type="ECO:0000256" key="1">
    <source>
        <dbReference type="SAM" id="SignalP"/>
    </source>
</evidence>
<protein>
    <recommendedName>
        <fullName evidence="4">PLAT domain-containing protein</fullName>
    </recommendedName>
</protein>
<sequence length="148" mass="16373">MKLMNAGLALLSGLILAAVPATPAGARAAKCTLAIVDLPGGRFHRIEVRCTPVPGEQLDVIRLMGSDGWSGDDRLYTYYTHKTTFIRTIDGNYLDEDEPAAEDDIYAKVWFKRPNGSLYTVNTNQWHGWYGGWGLCCTTPGEWTEPGY</sequence>
<keyword evidence="1" id="KW-0732">Signal</keyword>
<accession>A0A4U3M8X6</accession>
<dbReference type="AlphaFoldDB" id="A0A4U3M8X6"/>
<feature type="chain" id="PRO_5039145976" description="PLAT domain-containing protein" evidence="1">
    <location>
        <begin position="18"/>
        <end position="148"/>
    </location>
</feature>
<name>A0A4U3M8X6_9ACTN</name>
<dbReference type="EMBL" id="SZQA01000038">
    <property type="protein sequence ID" value="TKK84057.1"/>
    <property type="molecule type" value="Genomic_DNA"/>
</dbReference>